<accession>A0A2S9XAK8</accession>
<dbReference type="Proteomes" id="UP000237968">
    <property type="component" value="Unassembled WGS sequence"/>
</dbReference>
<dbReference type="InterPro" id="IPR052026">
    <property type="entry name" value="ExeA_AAA_ATPase_DNA-bind"/>
</dbReference>
<dbReference type="PANTHER" id="PTHR35894">
    <property type="entry name" value="GENERAL SECRETION PATHWAY PROTEIN A-RELATED"/>
    <property type="match status" value="1"/>
</dbReference>
<dbReference type="AlphaFoldDB" id="A0A2S9XAK8"/>
<reference evidence="2 3" key="1">
    <citation type="submission" date="2018-03" db="EMBL/GenBank/DDBJ databases">
        <title>Draft Genome Sequences of the Obligatory Marine Myxobacteria Enhygromyxa salina SWB005.</title>
        <authorList>
            <person name="Poehlein A."/>
            <person name="Moghaddam J.A."/>
            <person name="Harms H."/>
            <person name="Alanjari M."/>
            <person name="Koenig G.M."/>
            <person name="Daniel R."/>
            <person name="Schaeberle T.F."/>
        </authorList>
    </citation>
    <scope>NUCLEOTIDE SEQUENCE [LARGE SCALE GENOMIC DNA]</scope>
    <source>
        <strain evidence="2 3">SWB005</strain>
    </source>
</reference>
<dbReference type="InterPro" id="IPR027417">
    <property type="entry name" value="P-loop_NTPase"/>
</dbReference>
<sequence>MLVGEPGGGKTCSLRGLRQRLPETEFRLTYCHNATLGRRDFYRQLCIALGLSPKATAAAVFHSVSTHIEELGRERVHPVLLLDETHLLHPQVLDHLHVLANFHWDRKPLLSLVLVGLPELWNQLSRRKNRSLWSRIHCRLSLEAPTVADSTEYVEYRLRQVGASKLLLGAGALTILHEATRGQLRDIDRVATNSLRLAARRKQSVVDRELLEYVLEREQQAGLST</sequence>
<evidence type="ECO:0000313" key="2">
    <source>
        <dbReference type="EMBL" id="PRP89894.1"/>
    </source>
</evidence>
<evidence type="ECO:0000259" key="1">
    <source>
        <dbReference type="Pfam" id="PF13401"/>
    </source>
</evidence>
<dbReference type="Pfam" id="PF13401">
    <property type="entry name" value="AAA_22"/>
    <property type="match status" value="1"/>
</dbReference>
<name>A0A2S9XAK8_9BACT</name>
<keyword evidence="3" id="KW-1185">Reference proteome</keyword>
<proteinExistence type="predicted"/>
<evidence type="ECO:0000313" key="3">
    <source>
        <dbReference type="Proteomes" id="UP000237968"/>
    </source>
</evidence>
<gene>
    <name evidence="2" type="ORF">ENSA5_70010</name>
</gene>
<organism evidence="2 3">
    <name type="scientific">Enhygromyxa salina</name>
    <dbReference type="NCBI Taxonomy" id="215803"/>
    <lineage>
        <taxon>Bacteria</taxon>
        <taxon>Pseudomonadati</taxon>
        <taxon>Myxococcota</taxon>
        <taxon>Polyangia</taxon>
        <taxon>Nannocystales</taxon>
        <taxon>Nannocystaceae</taxon>
        <taxon>Enhygromyxa</taxon>
    </lineage>
</organism>
<feature type="domain" description="ORC1/DEAH AAA+ ATPase" evidence="1">
    <location>
        <begin position="1"/>
        <end position="124"/>
    </location>
</feature>
<dbReference type="SUPFAM" id="SSF52540">
    <property type="entry name" value="P-loop containing nucleoside triphosphate hydrolases"/>
    <property type="match status" value="1"/>
</dbReference>
<dbReference type="EMBL" id="PVNK01000311">
    <property type="protein sequence ID" value="PRP89894.1"/>
    <property type="molecule type" value="Genomic_DNA"/>
</dbReference>
<dbReference type="InterPro" id="IPR049945">
    <property type="entry name" value="AAA_22"/>
</dbReference>
<dbReference type="PANTHER" id="PTHR35894:SF1">
    <property type="entry name" value="PHOSPHORIBULOKINASE _ URIDINE KINASE FAMILY"/>
    <property type="match status" value="1"/>
</dbReference>
<protein>
    <recommendedName>
        <fullName evidence="1">ORC1/DEAH AAA+ ATPase domain-containing protein</fullName>
    </recommendedName>
</protein>
<dbReference type="GO" id="GO:0016887">
    <property type="term" value="F:ATP hydrolysis activity"/>
    <property type="evidence" value="ECO:0007669"/>
    <property type="project" value="InterPro"/>
</dbReference>
<dbReference type="Gene3D" id="3.40.50.300">
    <property type="entry name" value="P-loop containing nucleotide triphosphate hydrolases"/>
    <property type="match status" value="1"/>
</dbReference>
<comment type="caution">
    <text evidence="2">The sequence shown here is derived from an EMBL/GenBank/DDBJ whole genome shotgun (WGS) entry which is preliminary data.</text>
</comment>